<feature type="region of interest" description="Disordered" evidence="1">
    <location>
        <begin position="136"/>
        <end position="165"/>
    </location>
</feature>
<gene>
    <name evidence="2" type="ORF">Adt_24610</name>
</gene>
<comment type="caution">
    <text evidence="2">The sequence shown here is derived from an EMBL/GenBank/DDBJ whole genome shotgun (WGS) entry which is preliminary data.</text>
</comment>
<organism evidence="2 3">
    <name type="scientific">Abeliophyllum distichum</name>
    <dbReference type="NCBI Taxonomy" id="126358"/>
    <lineage>
        <taxon>Eukaryota</taxon>
        <taxon>Viridiplantae</taxon>
        <taxon>Streptophyta</taxon>
        <taxon>Embryophyta</taxon>
        <taxon>Tracheophyta</taxon>
        <taxon>Spermatophyta</taxon>
        <taxon>Magnoliopsida</taxon>
        <taxon>eudicotyledons</taxon>
        <taxon>Gunneridae</taxon>
        <taxon>Pentapetalae</taxon>
        <taxon>asterids</taxon>
        <taxon>lamiids</taxon>
        <taxon>Lamiales</taxon>
        <taxon>Oleaceae</taxon>
        <taxon>Forsythieae</taxon>
        <taxon>Abeliophyllum</taxon>
    </lineage>
</organism>
<proteinExistence type="predicted"/>
<dbReference type="EMBL" id="JBFOLK010000007">
    <property type="protein sequence ID" value="KAL2499060.1"/>
    <property type="molecule type" value="Genomic_DNA"/>
</dbReference>
<feature type="compositionally biased region" description="Acidic residues" evidence="1">
    <location>
        <begin position="145"/>
        <end position="165"/>
    </location>
</feature>
<evidence type="ECO:0000313" key="2">
    <source>
        <dbReference type="EMBL" id="KAL2499060.1"/>
    </source>
</evidence>
<accession>A0ABD1SE95</accession>
<protein>
    <submittedName>
        <fullName evidence="2">Uncharacterized protein</fullName>
    </submittedName>
</protein>
<name>A0ABD1SE95_9LAMI</name>
<dbReference type="AlphaFoldDB" id="A0ABD1SE95"/>
<reference evidence="3" key="1">
    <citation type="submission" date="2024-07" db="EMBL/GenBank/DDBJ databases">
        <title>Two chromosome-level genome assemblies of Korean endemic species Abeliophyllum distichum and Forsythia ovata (Oleaceae).</title>
        <authorList>
            <person name="Jang H."/>
        </authorList>
    </citation>
    <scope>NUCLEOTIDE SEQUENCE [LARGE SCALE GENOMIC DNA]</scope>
</reference>
<keyword evidence="3" id="KW-1185">Reference proteome</keyword>
<sequence>MAIPPCLSGDRYVTSLAVLHSIMVDHLEELDLEEVSTHLKEQILVHKREKEEMVVYNKCIFFTINTFFLRCSKLEPGSSEMVKKFHQFMKEVLDVSCMDEKYVKAFLVRSRQVKEFNHFKSIQNVSSFLQGVKYDGEGRDVKDDETMEAEEEVEEGGIGEMEVDG</sequence>
<dbReference type="Proteomes" id="UP001604336">
    <property type="component" value="Unassembled WGS sequence"/>
</dbReference>
<evidence type="ECO:0000313" key="3">
    <source>
        <dbReference type="Proteomes" id="UP001604336"/>
    </source>
</evidence>
<evidence type="ECO:0000256" key="1">
    <source>
        <dbReference type="SAM" id="MobiDB-lite"/>
    </source>
</evidence>